<feature type="compositionally biased region" description="Polar residues" evidence="1">
    <location>
        <begin position="65"/>
        <end position="88"/>
    </location>
</feature>
<protein>
    <submittedName>
        <fullName evidence="2">Uncharacterized protein</fullName>
    </submittedName>
</protein>
<gene>
    <name evidence="2" type="ORF">PXEA_LOCUS2403</name>
</gene>
<feature type="region of interest" description="Disordered" evidence="1">
    <location>
        <begin position="1"/>
        <end position="51"/>
    </location>
</feature>
<proteinExistence type="predicted"/>
<accession>A0A448WDC0</accession>
<dbReference type="EMBL" id="CAAALY010005148">
    <property type="protein sequence ID" value="VEL08963.1"/>
    <property type="molecule type" value="Genomic_DNA"/>
</dbReference>
<evidence type="ECO:0000313" key="3">
    <source>
        <dbReference type="Proteomes" id="UP000784294"/>
    </source>
</evidence>
<keyword evidence="3" id="KW-1185">Reference proteome</keyword>
<feature type="region of interest" description="Disordered" evidence="1">
    <location>
        <begin position="65"/>
        <end position="97"/>
    </location>
</feature>
<organism evidence="2 3">
    <name type="scientific">Protopolystoma xenopodis</name>
    <dbReference type="NCBI Taxonomy" id="117903"/>
    <lineage>
        <taxon>Eukaryota</taxon>
        <taxon>Metazoa</taxon>
        <taxon>Spiralia</taxon>
        <taxon>Lophotrochozoa</taxon>
        <taxon>Platyhelminthes</taxon>
        <taxon>Monogenea</taxon>
        <taxon>Polyopisthocotylea</taxon>
        <taxon>Polystomatidea</taxon>
        <taxon>Polystomatidae</taxon>
        <taxon>Protopolystoma</taxon>
    </lineage>
</organism>
<reference evidence="2" key="1">
    <citation type="submission" date="2018-11" db="EMBL/GenBank/DDBJ databases">
        <authorList>
            <consortium name="Pathogen Informatics"/>
        </authorList>
    </citation>
    <scope>NUCLEOTIDE SEQUENCE</scope>
</reference>
<sequence length="232" mass="26248">MDQLRKQGRTDSPRVDSRPGLFGTDSIVSRGLSSRPSELGRGHNWRGLSHRNEFDESPIDLASWRQNEQVTDTPVYTTGSPVDETQAQLDGHGRQRQIGPKSDHCLFALILPVAHLPRRHYHSPSLHQDSNALYYLHNRTHPLLRLNAFARSCRLDSTLEVSVRGVANSRVAMPLGVWDNDKATSHQSMPKRLFPMRDLSTIRRVSSTLRNLSAYYSADPQTLFLSKANFQP</sequence>
<dbReference type="Proteomes" id="UP000784294">
    <property type="component" value="Unassembled WGS sequence"/>
</dbReference>
<evidence type="ECO:0000313" key="2">
    <source>
        <dbReference type="EMBL" id="VEL08963.1"/>
    </source>
</evidence>
<feature type="compositionally biased region" description="Basic and acidic residues" evidence="1">
    <location>
        <begin position="1"/>
        <end position="17"/>
    </location>
</feature>
<dbReference type="AlphaFoldDB" id="A0A448WDC0"/>
<comment type="caution">
    <text evidence="2">The sequence shown here is derived from an EMBL/GenBank/DDBJ whole genome shotgun (WGS) entry which is preliminary data.</text>
</comment>
<name>A0A448WDC0_9PLAT</name>
<evidence type="ECO:0000256" key="1">
    <source>
        <dbReference type="SAM" id="MobiDB-lite"/>
    </source>
</evidence>